<dbReference type="PRINTS" id="PR00368">
    <property type="entry name" value="FADPNR"/>
</dbReference>
<keyword evidence="5" id="KW-0676">Redox-active center</keyword>
<dbReference type="PANTHER" id="PTHR43429:SF1">
    <property type="entry name" value="NAD(P)H SULFUR OXIDOREDUCTASE (COA-DEPENDENT)"/>
    <property type="match status" value="1"/>
</dbReference>
<evidence type="ECO:0000256" key="3">
    <source>
        <dbReference type="ARBA" id="ARBA00022827"/>
    </source>
</evidence>
<keyword evidence="2" id="KW-0285">Flavoprotein</keyword>
<dbReference type="PRINTS" id="PR00411">
    <property type="entry name" value="PNDRDTASEI"/>
</dbReference>
<comment type="cofactor">
    <cofactor evidence="1">
        <name>FAD</name>
        <dbReference type="ChEBI" id="CHEBI:57692"/>
    </cofactor>
</comment>
<dbReference type="SUPFAM" id="SSF55424">
    <property type="entry name" value="FAD/NAD-linked reductases, dimerisation (C-terminal) domain"/>
    <property type="match status" value="1"/>
</dbReference>
<keyword evidence="4" id="KW-0560">Oxidoreductase</keyword>
<dbReference type="AlphaFoldDB" id="A0AA86Q9G1"/>
<dbReference type="InterPro" id="IPR036188">
    <property type="entry name" value="FAD/NAD-bd_sf"/>
</dbReference>
<dbReference type="Gene3D" id="3.30.390.30">
    <property type="match status" value="1"/>
</dbReference>
<dbReference type="InterPro" id="IPR050260">
    <property type="entry name" value="FAD-bd_OxRdtase"/>
</dbReference>
<keyword evidence="9" id="KW-1185">Reference proteome</keyword>
<gene>
    <name evidence="7" type="ORF">HINF_LOCUS39522</name>
    <name evidence="8" type="ORF">HINF_LOCUS70914</name>
</gene>
<dbReference type="EMBL" id="CAXDID020000538">
    <property type="protein sequence ID" value="CAL6101100.1"/>
    <property type="molecule type" value="Genomic_DNA"/>
</dbReference>
<reference evidence="7" key="1">
    <citation type="submission" date="2023-06" db="EMBL/GenBank/DDBJ databases">
        <authorList>
            <person name="Kurt Z."/>
        </authorList>
    </citation>
    <scope>NUCLEOTIDE SEQUENCE</scope>
</reference>
<evidence type="ECO:0000256" key="5">
    <source>
        <dbReference type="ARBA" id="ARBA00023284"/>
    </source>
</evidence>
<dbReference type="SUPFAM" id="SSF51905">
    <property type="entry name" value="FAD/NAD(P)-binding domain"/>
    <property type="match status" value="1"/>
</dbReference>
<evidence type="ECO:0000256" key="2">
    <source>
        <dbReference type="ARBA" id="ARBA00022630"/>
    </source>
</evidence>
<sequence>MMGCGNIAECTQDITEQETKKFQIQNINEQNQQKYIQRQSPRQLNLQQLTVCIVGCTHAGTMAAIALRNMDPKIRIIAFEKTPTVSFLNCGIHLAVNKTCSDLSKMFYNSPVNMRKLGIEIYTNTYVEHINFQNKQLLALDQVGQTQQTFQYDKLIIATGSKPVIPPVIDGIDYNKDPVDEIRNNLNRILVVKTYKDAQRLIALKDVKKILILGAGHIGMEMVWSFQSIGAKVTVLDHGPHIMGKYFDPEYIQILEDECKNLEIELWMKARVVKMQETQYGVQVTVERIVGDTIKTIQAIFDYVLLAIGFKPNTEQLIAESSNQLWNMKNVILVNQKQQTSITDVYAIGDCSTSYHTLLNKQTYIPLASHAVRQGVTAAYQALGNELRTAGTNCSYGIQLFNYSLASTGFSYEQAEKMFTNVGRIVYSDYLWQKYCEKKVDKVIQKEELGSHFTILGDMVRDMADMIVESFDMDIEQTEDQLVSVILVINQNNNKIIGCQVMGKQDITQIVNAASIAIQTGMTIQELAFSDLGGFEGETKPWGILQMAAASVDIAVPDFEEEEF</sequence>
<organism evidence="7">
    <name type="scientific">Hexamita inflata</name>
    <dbReference type="NCBI Taxonomy" id="28002"/>
    <lineage>
        <taxon>Eukaryota</taxon>
        <taxon>Metamonada</taxon>
        <taxon>Diplomonadida</taxon>
        <taxon>Hexamitidae</taxon>
        <taxon>Hexamitinae</taxon>
        <taxon>Hexamita</taxon>
    </lineage>
</organism>
<dbReference type="InterPro" id="IPR023753">
    <property type="entry name" value="FAD/NAD-binding_dom"/>
</dbReference>
<keyword evidence="3" id="KW-0274">FAD</keyword>
<dbReference type="Pfam" id="PF07992">
    <property type="entry name" value="Pyr_redox_2"/>
    <property type="match status" value="1"/>
</dbReference>
<name>A0AA86Q9G1_9EUKA</name>
<feature type="domain" description="FAD/NAD(P)-binding" evidence="6">
    <location>
        <begin position="50"/>
        <end position="375"/>
    </location>
</feature>
<dbReference type="GO" id="GO:0016491">
    <property type="term" value="F:oxidoreductase activity"/>
    <property type="evidence" value="ECO:0007669"/>
    <property type="project" value="UniProtKB-KW"/>
</dbReference>
<dbReference type="InterPro" id="IPR016156">
    <property type="entry name" value="FAD/NAD-linked_Rdtase_dimer_sf"/>
</dbReference>
<evidence type="ECO:0000313" key="9">
    <source>
        <dbReference type="Proteomes" id="UP001642409"/>
    </source>
</evidence>
<evidence type="ECO:0000259" key="6">
    <source>
        <dbReference type="Pfam" id="PF07992"/>
    </source>
</evidence>
<accession>A0AA86Q9G1</accession>
<evidence type="ECO:0000256" key="1">
    <source>
        <dbReference type="ARBA" id="ARBA00001974"/>
    </source>
</evidence>
<dbReference type="Proteomes" id="UP001642409">
    <property type="component" value="Unassembled WGS sequence"/>
</dbReference>
<comment type="caution">
    <text evidence="7">The sequence shown here is derived from an EMBL/GenBank/DDBJ whole genome shotgun (WGS) entry which is preliminary data.</text>
</comment>
<proteinExistence type="predicted"/>
<evidence type="ECO:0000313" key="7">
    <source>
        <dbReference type="EMBL" id="CAI9951877.1"/>
    </source>
</evidence>
<reference evidence="8 9" key="2">
    <citation type="submission" date="2024-07" db="EMBL/GenBank/DDBJ databases">
        <authorList>
            <person name="Akdeniz Z."/>
        </authorList>
    </citation>
    <scope>NUCLEOTIDE SEQUENCE [LARGE SCALE GENOMIC DNA]</scope>
</reference>
<dbReference type="EMBL" id="CATOUU010000826">
    <property type="protein sequence ID" value="CAI9951877.1"/>
    <property type="molecule type" value="Genomic_DNA"/>
</dbReference>
<dbReference type="PANTHER" id="PTHR43429">
    <property type="entry name" value="PYRIDINE NUCLEOTIDE-DISULFIDE OXIDOREDUCTASE DOMAIN-CONTAINING"/>
    <property type="match status" value="1"/>
</dbReference>
<evidence type="ECO:0000313" key="8">
    <source>
        <dbReference type="EMBL" id="CAL6101100.1"/>
    </source>
</evidence>
<evidence type="ECO:0000256" key="4">
    <source>
        <dbReference type="ARBA" id="ARBA00023002"/>
    </source>
</evidence>
<dbReference type="Gene3D" id="3.50.50.60">
    <property type="entry name" value="FAD/NAD(P)-binding domain"/>
    <property type="match status" value="2"/>
</dbReference>
<protein>
    <submittedName>
        <fullName evidence="7">NADH oxidase</fullName>
    </submittedName>
    <submittedName>
        <fullName evidence="8">NADH_oxidase</fullName>
    </submittedName>
</protein>